<dbReference type="AlphaFoldDB" id="A0A284S2P6"/>
<sequence length="871" mass="93125">MSDSTATPISIPHKTLGALLIGLIVSSVIYGITCAQIIRYYQRYRSDSTRLKLAVGVVWLSETASQVMMIYALYYYLIRNRMNILALVDVNWSLVVPFGTNGLAALIIQVIFARQVYIMSSKNIYITGFIYLMSIAQFGTPAPGHVSSFDSIGVDLTPKSFGLVMTKGLHSVYAIYDRFKVLAPPAFAITAANDILIALSLSYFLHTHKSGIASDSTPTIFYGFFRHTKGMNRQAEESFSGQANQRPPNLTPNPNLAGQFRPPYPFGMPPRSVIQTGGYVPGLPTNHRTAVQQSQTPSIVPPSPYVSQRGQSSYAFGGGLQHHPTSIQPPQQSQQSQQQQQQSSSNGTPLPPSSIGAPSVSSTSEVGLDPNDFPALGSTSGNNGSSSNNNGAVGSGAATSYASQAGTGVGLSAAGVGTGSLGTATGVNSTSQPRDFTPDDFPALGGQSGQGQNPASQSQSQSQESLSHPPGLNGFQHSDHAHQQHRQNLLGALSGLQTPGMLNLAPTQARNIHPGFQTDTEKQQQQRLNLRVFQNNFALKLNQTSHPAWNSPNINPGPSAQTQLATGSFVNPPPTASSQQNGTHQNSSTGALNAPPGVPPPSTNSFAQQQQQTNTSAPPPYTSNGMAVESHPNTNSNQISSSHGLQHPQTPAQQVLVSAADRWGLLGLLLSIKNAGQDPDQGLSVVGTDLGTMGLDMGYAGNLYSTFITPWADQSAARSVEPDFHLPACYNVQPPPPGPAKVTAFSDETLFFMFYSSPKDALQEIAAQELWNRNWRFHKDLRLWITKETGMVPSQKVPGGESGQYHVWDAENWVKDRKDMTVMYNELEEKNAPAFLPGPGIHLANPPPTPQVAQPPVQTTRGASLQAGMAL</sequence>
<feature type="region of interest" description="Disordered" evidence="4">
    <location>
        <begin position="424"/>
        <end position="484"/>
    </location>
</feature>
<accession>A0A284S2P6</accession>
<feature type="compositionally biased region" description="Low complexity" evidence="4">
    <location>
        <begin position="851"/>
        <end position="860"/>
    </location>
</feature>
<dbReference type="InterPro" id="IPR040168">
    <property type="entry name" value="Not2/3/5"/>
</dbReference>
<dbReference type="GO" id="GO:0000289">
    <property type="term" value="P:nuclear-transcribed mRNA poly(A) tail shortening"/>
    <property type="evidence" value="ECO:0007669"/>
    <property type="project" value="UniProtKB-ARBA"/>
</dbReference>
<organism evidence="7 8">
    <name type="scientific">Armillaria ostoyae</name>
    <name type="common">Armillaria root rot fungus</name>
    <dbReference type="NCBI Taxonomy" id="47428"/>
    <lineage>
        <taxon>Eukaryota</taxon>
        <taxon>Fungi</taxon>
        <taxon>Dikarya</taxon>
        <taxon>Basidiomycota</taxon>
        <taxon>Agaricomycotina</taxon>
        <taxon>Agaricomycetes</taxon>
        <taxon>Agaricomycetidae</taxon>
        <taxon>Agaricales</taxon>
        <taxon>Marasmiineae</taxon>
        <taxon>Physalacriaceae</taxon>
        <taxon>Armillaria</taxon>
    </lineage>
</organism>
<comment type="similarity">
    <text evidence="1">Belongs to the CNOT2/3/5 family.</text>
</comment>
<dbReference type="InterPro" id="IPR007282">
    <property type="entry name" value="NOT2/3/5_C"/>
</dbReference>
<feature type="transmembrane region" description="Helical" evidence="5">
    <location>
        <begin position="20"/>
        <end position="41"/>
    </location>
</feature>
<reference evidence="8" key="1">
    <citation type="journal article" date="2017" name="Nat. Ecol. Evol.">
        <title>Genome expansion and lineage-specific genetic innovations in the forest pathogenic fungi Armillaria.</title>
        <authorList>
            <person name="Sipos G."/>
            <person name="Prasanna A.N."/>
            <person name="Walter M.C."/>
            <person name="O'Connor E."/>
            <person name="Balint B."/>
            <person name="Krizsan K."/>
            <person name="Kiss B."/>
            <person name="Hess J."/>
            <person name="Varga T."/>
            <person name="Slot J."/>
            <person name="Riley R."/>
            <person name="Boka B."/>
            <person name="Rigling D."/>
            <person name="Barry K."/>
            <person name="Lee J."/>
            <person name="Mihaltcheva S."/>
            <person name="LaButti K."/>
            <person name="Lipzen A."/>
            <person name="Waldron R."/>
            <person name="Moloney N.M."/>
            <person name="Sperisen C."/>
            <person name="Kredics L."/>
            <person name="Vagvoelgyi C."/>
            <person name="Patrignani A."/>
            <person name="Fitzpatrick D."/>
            <person name="Nagy I."/>
            <person name="Doyle S."/>
            <person name="Anderson J.B."/>
            <person name="Grigoriev I.V."/>
            <person name="Gueldener U."/>
            <person name="Muensterkoetter M."/>
            <person name="Nagy L.G."/>
        </authorList>
    </citation>
    <scope>NUCLEOTIDE SEQUENCE [LARGE SCALE GENOMIC DNA]</scope>
    <source>
        <strain evidence="8">C18/9</strain>
    </source>
</reference>
<feature type="region of interest" description="Disordered" evidence="4">
    <location>
        <begin position="547"/>
        <end position="651"/>
    </location>
</feature>
<feature type="compositionally biased region" description="Polar residues" evidence="4">
    <location>
        <begin position="424"/>
        <end position="434"/>
    </location>
</feature>
<feature type="compositionally biased region" description="Polar residues" evidence="4">
    <location>
        <begin position="631"/>
        <end position="651"/>
    </location>
</feature>
<dbReference type="Pfam" id="PF04153">
    <property type="entry name" value="NOT2_3_5_C"/>
    <property type="match status" value="1"/>
</dbReference>
<feature type="compositionally biased region" description="Polar residues" evidence="4">
    <location>
        <begin position="576"/>
        <end position="591"/>
    </location>
</feature>
<dbReference type="OrthoDB" id="25391at2759"/>
<feature type="domain" description="NOT2/NOT3/NOT5 C-terminal" evidence="6">
    <location>
        <begin position="704"/>
        <end position="827"/>
    </location>
</feature>
<protein>
    <recommendedName>
        <fullName evidence="6">NOT2/NOT3/NOT5 C-terminal domain-containing protein</fullName>
    </recommendedName>
</protein>
<feature type="transmembrane region" description="Helical" evidence="5">
    <location>
        <begin position="124"/>
        <end position="142"/>
    </location>
</feature>
<dbReference type="InterPro" id="IPR038635">
    <property type="entry name" value="CCR4-NOT_su2/3/5_C_sf"/>
</dbReference>
<feature type="compositionally biased region" description="Polar residues" evidence="4">
    <location>
        <begin position="237"/>
        <end position="256"/>
    </location>
</feature>
<evidence type="ECO:0000256" key="4">
    <source>
        <dbReference type="SAM" id="MobiDB-lite"/>
    </source>
</evidence>
<dbReference type="PANTHER" id="PTHR23326">
    <property type="entry name" value="CCR4 NOT-RELATED"/>
    <property type="match status" value="1"/>
</dbReference>
<evidence type="ECO:0000256" key="1">
    <source>
        <dbReference type="ARBA" id="ARBA00007682"/>
    </source>
</evidence>
<keyword evidence="3" id="KW-0804">Transcription</keyword>
<dbReference type="EMBL" id="FUEG01000027">
    <property type="protein sequence ID" value="SJL15278.1"/>
    <property type="molecule type" value="Genomic_DNA"/>
</dbReference>
<keyword evidence="5" id="KW-0472">Membrane</keyword>
<keyword evidence="8" id="KW-1185">Reference proteome</keyword>
<feature type="compositionally biased region" description="Low complexity" evidence="4">
    <location>
        <begin position="328"/>
        <end position="345"/>
    </location>
</feature>
<keyword evidence="5" id="KW-1133">Transmembrane helix</keyword>
<feature type="compositionally biased region" description="Low complexity" evidence="4">
    <location>
        <begin position="450"/>
        <end position="467"/>
    </location>
</feature>
<feature type="region of interest" description="Disordered" evidence="4">
    <location>
        <begin position="845"/>
        <end position="871"/>
    </location>
</feature>
<evidence type="ECO:0000256" key="2">
    <source>
        <dbReference type="ARBA" id="ARBA00023015"/>
    </source>
</evidence>
<dbReference type="OMA" id="VMYNELE"/>
<dbReference type="GO" id="GO:0006355">
    <property type="term" value="P:regulation of DNA-templated transcription"/>
    <property type="evidence" value="ECO:0007669"/>
    <property type="project" value="InterPro"/>
</dbReference>
<evidence type="ECO:0000259" key="6">
    <source>
        <dbReference type="Pfam" id="PF04153"/>
    </source>
</evidence>
<name>A0A284S2P6_ARMOS</name>
<dbReference type="Gene3D" id="2.30.30.1020">
    <property type="entry name" value="CCR4-NOT complex subunit 2/3/5, C-terminal domain"/>
    <property type="match status" value="1"/>
</dbReference>
<dbReference type="GO" id="GO:0030015">
    <property type="term" value="C:CCR4-NOT core complex"/>
    <property type="evidence" value="ECO:0007669"/>
    <property type="project" value="InterPro"/>
</dbReference>
<keyword evidence="2" id="KW-0805">Transcription regulation</keyword>
<evidence type="ECO:0000256" key="3">
    <source>
        <dbReference type="ARBA" id="ARBA00023163"/>
    </source>
</evidence>
<dbReference type="Proteomes" id="UP000219338">
    <property type="component" value="Unassembled WGS sequence"/>
</dbReference>
<evidence type="ECO:0000256" key="5">
    <source>
        <dbReference type="SAM" id="Phobius"/>
    </source>
</evidence>
<feature type="compositionally biased region" description="Polar residues" evidence="4">
    <location>
        <begin position="547"/>
        <end position="569"/>
    </location>
</feature>
<feature type="transmembrane region" description="Helical" evidence="5">
    <location>
        <begin position="53"/>
        <end position="78"/>
    </location>
</feature>
<proteinExistence type="inferred from homology"/>
<dbReference type="STRING" id="47428.A0A284S2P6"/>
<feature type="compositionally biased region" description="Polar residues" evidence="4">
    <location>
        <begin position="603"/>
        <end position="616"/>
    </location>
</feature>
<evidence type="ECO:0000313" key="7">
    <source>
        <dbReference type="EMBL" id="SJL15278.1"/>
    </source>
</evidence>
<feature type="compositionally biased region" description="Low complexity" evidence="4">
    <location>
        <begin position="377"/>
        <end position="396"/>
    </location>
</feature>
<feature type="transmembrane region" description="Helical" evidence="5">
    <location>
        <begin position="90"/>
        <end position="112"/>
    </location>
</feature>
<gene>
    <name evidence="7" type="ORF">ARMOST_18769</name>
</gene>
<keyword evidence="5" id="KW-0812">Transmembrane</keyword>
<evidence type="ECO:0000313" key="8">
    <source>
        <dbReference type="Proteomes" id="UP000219338"/>
    </source>
</evidence>
<feature type="compositionally biased region" description="Polar residues" evidence="4">
    <location>
        <begin position="286"/>
        <end position="298"/>
    </location>
</feature>
<feature type="region of interest" description="Disordered" evidence="4">
    <location>
        <begin position="233"/>
        <end position="396"/>
    </location>
</feature>
<feature type="compositionally biased region" description="Polar residues" evidence="4">
    <location>
        <begin position="305"/>
        <end position="314"/>
    </location>
</feature>